<evidence type="ECO:0000256" key="4">
    <source>
        <dbReference type="ARBA" id="ARBA00022840"/>
    </source>
</evidence>
<dbReference type="Pfam" id="PF04675">
    <property type="entry name" value="DNA_ligase_A_N"/>
    <property type="match status" value="1"/>
</dbReference>
<dbReference type="PROSITE" id="PS50160">
    <property type="entry name" value="DNA_LIGASE_A3"/>
    <property type="match status" value="1"/>
</dbReference>
<dbReference type="Gene3D" id="1.10.3260.10">
    <property type="entry name" value="DNA ligase, ATP-dependent, N-terminal domain"/>
    <property type="match status" value="1"/>
</dbReference>
<evidence type="ECO:0000313" key="8">
    <source>
        <dbReference type="Proteomes" id="UP000799539"/>
    </source>
</evidence>
<name>A0A6A6F3F6_9PEZI</name>
<dbReference type="Proteomes" id="UP000799539">
    <property type="component" value="Unassembled WGS sequence"/>
</dbReference>
<dbReference type="GO" id="GO:0003677">
    <property type="term" value="F:DNA binding"/>
    <property type="evidence" value="ECO:0007669"/>
    <property type="project" value="InterPro"/>
</dbReference>
<dbReference type="InterPro" id="IPR029710">
    <property type="entry name" value="LIG4"/>
</dbReference>
<dbReference type="Gene3D" id="3.30.470.30">
    <property type="entry name" value="DNA ligase/mRNA capping enzyme"/>
    <property type="match status" value="1"/>
</dbReference>
<dbReference type="AlphaFoldDB" id="A0A6A6F3F6"/>
<keyword evidence="5" id="KW-0539">Nucleus</keyword>
<keyword evidence="3" id="KW-0547">Nucleotide-binding</keyword>
<feature type="non-terminal residue" evidence="7">
    <location>
        <position position="678"/>
    </location>
</feature>
<accession>A0A6A6F3F6</accession>
<dbReference type="GO" id="GO:0006310">
    <property type="term" value="P:DNA recombination"/>
    <property type="evidence" value="ECO:0007669"/>
    <property type="project" value="InterPro"/>
</dbReference>
<organism evidence="7 8">
    <name type="scientific">Cercospora zeae-maydis SCOH1-5</name>
    <dbReference type="NCBI Taxonomy" id="717836"/>
    <lineage>
        <taxon>Eukaryota</taxon>
        <taxon>Fungi</taxon>
        <taxon>Dikarya</taxon>
        <taxon>Ascomycota</taxon>
        <taxon>Pezizomycotina</taxon>
        <taxon>Dothideomycetes</taxon>
        <taxon>Dothideomycetidae</taxon>
        <taxon>Mycosphaerellales</taxon>
        <taxon>Mycosphaerellaceae</taxon>
        <taxon>Cercospora</taxon>
    </lineage>
</organism>
<dbReference type="InterPro" id="IPR012310">
    <property type="entry name" value="DNA_ligase_ATP-dep_cent"/>
</dbReference>
<dbReference type="InterPro" id="IPR036599">
    <property type="entry name" value="DNA_ligase_N_sf"/>
</dbReference>
<dbReference type="GO" id="GO:0032807">
    <property type="term" value="C:DNA ligase IV complex"/>
    <property type="evidence" value="ECO:0007669"/>
    <property type="project" value="TreeGrafter"/>
</dbReference>
<evidence type="ECO:0000256" key="5">
    <source>
        <dbReference type="ARBA" id="ARBA00023242"/>
    </source>
</evidence>
<dbReference type="SUPFAM" id="SSF56091">
    <property type="entry name" value="DNA ligase/mRNA capping enzyme, catalytic domain"/>
    <property type="match status" value="1"/>
</dbReference>
<dbReference type="Gene3D" id="2.40.50.140">
    <property type="entry name" value="Nucleic acid-binding proteins"/>
    <property type="match status" value="1"/>
</dbReference>
<dbReference type="EMBL" id="ML992711">
    <property type="protein sequence ID" value="KAF2206847.1"/>
    <property type="molecule type" value="Genomic_DNA"/>
</dbReference>
<dbReference type="OrthoDB" id="2160351at2759"/>
<dbReference type="GO" id="GO:0006303">
    <property type="term" value="P:double-strand break repair via nonhomologous end joining"/>
    <property type="evidence" value="ECO:0007669"/>
    <property type="project" value="TreeGrafter"/>
</dbReference>
<keyword evidence="8" id="KW-1185">Reference proteome</keyword>
<gene>
    <name evidence="7" type="ORF">CERZMDRAFT_28762</name>
</gene>
<evidence type="ECO:0000256" key="3">
    <source>
        <dbReference type="ARBA" id="ARBA00022741"/>
    </source>
</evidence>
<dbReference type="PANTHER" id="PTHR45997:SF2">
    <property type="entry name" value="ATP DEPENDENT DNA LIGASE DOMAIN PROTEIN (AFU_ORTHOLOGUE AFUA_5G02430)"/>
    <property type="match status" value="1"/>
</dbReference>
<protein>
    <recommendedName>
        <fullName evidence="6">ATP-dependent DNA ligase family profile domain-containing protein</fullName>
    </recommendedName>
</protein>
<evidence type="ECO:0000256" key="1">
    <source>
        <dbReference type="ARBA" id="ARBA00007572"/>
    </source>
</evidence>
<dbReference type="GO" id="GO:0003910">
    <property type="term" value="F:DNA ligase (ATP) activity"/>
    <property type="evidence" value="ECO:0007669"/>
    <property type="project" value="InterPro"/>
</dbReference>
<reference evidence="7" key="1">
    <citation type="journal article" date="2020" name="Stud. Mycol.">
        <title>101 Dothideomycetes genomes: a test case for predicting lifestyles and emergence of pathogens.</title>
        <authorList>
            <person name="Haridas S."/>
            <person name="Albert R."/>
            <person name="Binder M."/>
            <person name="Bloem J."/>
            <person name="Labutti K."/>
            <person name="Salamov A."/>
            <person name="Andreopoulos B."/>
            <person name="Baker S."/>
            <person name="Barry K."/>
            <person name="Bills G."/>
            <person name="Bluhm B."/>
            <person name="Cannon C."/>
            <person name="Castanera R."/>
            <person name="Culley D."/>
            <person name="Daum C."/>
            <person name="Ezra D."/>
            <person name="Gonzalez J."/>
            <person name="Henrissat B."/>
            <person name="Kuo A."/>
            <person name="Liang C."/>
            <person name="Lipzen A."/>
            <person name="Lutzoni F."/>
            <person name="Magnuson J."/>
            <person name="Mondo S."/>
            <person name="Nolan M."/>
            <person name="Ohm R."/>
            <person name="Pangilinan J."/>
            <person name="Park H.-J."/>
            <person name="Ramirez L."/>
            <person name="Alfaro M."/>
            <person name="Sun H."/>
            <person name="Tritt A."/>
            <person name="Yoshinaga Y."/>
            <person name="Zwiers L.-H."/>
            <person name="Turgeon B."/>
            <person name="Goodwin S."/>
            <person name="Spatafora J."/>
            <person name="Crous P."/>
            <person name="Grigoriev I."/>
        </authorList>
    </citation>
    <scope>NUCLEOTIDE SEQUENCE</scope>
    <source>
        <strain evidence="7">SCOH1-5</strain>
    </source>
</reference>
<dbReference type="PANTHER" id="PTHR45997">
    <property type="entry name" value="DNA LIGASE 4"/>
    <property type="match status" value="1"/>
</dbReference>
<sequence>MPFPFKEVCVLLDRLEHVELQEKLLSSEKPARYGELVSRWFASHRRQINGLDVESSCGLLSTLLPHWRTDRVYGLQTDRLCRTLGRALGFSIARKKLLAAYSEPGAGDLAKCFERVHAEGGPPAIPALTVDDVDLMLQSLAGRSVFSGPSVPRLPPGSSETRDKLLSNVFNRASPAEGKWLVRLILKDIRPVQCDDRVFLKAFHFLLPDLLRFQCDFGAAITLLKTALQKYPDAPDWRSEALHRKSIADAQTIRPVVGTKISRPHFHKGRSIDSCMKMVGLKPWVLERKYDGEYCEIHIDLRRSTNPLHSIKIFSKSGKDSTRDRLGIHETLVQSLRLGKPDCRFKKYAILLGELVVFSDLENRIMPFDEIRKHVLRSGVAIGTDQDSLPKAHEHLAVVFFDLLLLDDEVVMNRPVDERRIWLRETYRKMPGRAIGADWTKIDFARPETAKDQLLQQFSMANAKRCEGVVLKPCGVPYFSIEVNPASYSHSYIKLKKDYIVGAGDEEDIAVIGASYNAQQAATAGGKAFIKWTTFHLGCLLNKDEVRMYEARPSFRHVGSIEQERCIPQAILETANILGNLSAIAPNSAGQAPDFEIDASSAVRMSVVFKKPLVFEVLGSGYEKPSNCDYLMLRHPRVKKLYEDRDWMDCLTFQELQQKGKASRAAPSDSESQEMQRW</sequence>
<comment type="similarity">
    <text evidence="1">Belongs to the ATP-dependent DNA ligase family.</text>
</comment>
<dbReference type="Pfam" id="PF01068">
    <property type="entry name" value="DNA_ligase_A_M"/>
    <property type="match status" value="1"/>
</dbReference>
<evidence type="ECO:0000259" key="6">
    <source>
        <dbReference type="PROSITE" id="PS50160"/>
    </source>
</evidence>
<proteinExistence type="inferred from homology"/>
<evidence type="ECO:0000256" key="2">
    <source>
        <dbReference type="ARBA" id="ARBA00022598"/>
    </source>
</evidence>
<dbReference type="InterPro" id="IPR012340">
    <property type="entry name" value="NA-bd_OB-fold"/>
</dbReference>
<evidence type="ECO:0000313" key="7">
    <source>
        <dbReference type="EMBL" id="KAF2206847.1"/>
    </source>
</evidence>
<dbReference type="GO" id="GO:0005524">
    <property type="term" value="F:ATP binding"/>
    <property type="evidence" value="ECO:0007669"/>
    <property type="project" value="UniProtKB-KW"/>
</dbReference>
<keyword evidence="2" id="KW-0436">Ligase</keyword>
<feature type="domain" description="ATP-dependent DNA ligase family profile" evidence="6">
    <location>
        <begin position="398"/>
        <end position="541"/>
    </location>
</feature>
<dbReference type="GO" id="GO:0006297">
    <property type="term" value="P:nucleotide-excision repair, DNA gap filling"/>
    <property type="evidence" value="ECO:0007669"/>
    <property type="project" value="TreeGrafter"/>
</dbReference>
<dbReference type="InterPro" id="IPR012308">
    <property type="entry name" value="DNA_ligase_ATP-dep_N"/>
</dbReference>
<keyword evidence="4" id="KW-0067">ATP-binding</keyword>